<gene>
    <name evidence="2" type="ORF">ACFS7Z_08115</name>
</gene>
<proteinExistence type="predicted"/>
<dbReference type="InterPro" id="IPR007048">
    <property type="entry name" value="IraD/Gp25-like"/>
</dbReference>
<keyword evidence="3" id="KW-1185">Reference proteome</keyword>
<organism evidence="2 3">
    <name type="scientific">Pontibacter toksunensis</name>
    <dbReference type="NCBI Taxonomy" id="1332631"/>
    <lineage>
        <taxon>Bacteria</taxon>
        <taxon>Pseudomonadati</taxon>
        <taxon>Bacteroidota</taxon>
        <taxon>Cytophagia</taxon>
        <taxon>Cytophagales</taxon>
        <taxon>Hymenobacteraceae</taxon>
        <taxon>Pontibacter</taxon>
    </lineage>
</organism>
<sequence length="146" mass="16956">MKQQFYTLPLNFAGVMQKKEHPTCTLQQSVAQHLHLIITTAFGELPADERFGCSIWDHDFDNITSTHKIKEYIRQSLLSSIERYEKRLFNVRIDLIIKQEEVGGSIHGCRVKKKISITITGWLLATNEKFMYEDSFFTGPLSYQLI</sequence>
<evidence type="ECO:0000259" key="1">
    <source>
        <dbReference type="Pfam" id="PF04965"/>
    </source>
</evidence>
<name>A0ABW6BT74_9BACT</name>
<dbReference type="SUPFAM" id="SSF160719">
    <property type="entry name" value="gpW/gp25-like"/>
    <property type="match status" value="1"/>
</dbReference>
<accession>A0ABW6BT74</accession>
<evidence type="ECO:0000313" key="2">
    <source>
        <dbReference type="EMBL" id="MFD3000321.1"/>
    </source>
</evidence>
<dbReference type="Gene3D" id="3.10.450.40">
    <property type="match status" value="1"/>
</dbReference>
<dbReference type="RefSeq" id="WP_377483214.1">
    <property type="nucleotide sequence ID" value="NZ_JBHUOX010000005.1"/>
</dbReference>
<evidence type="ECO:0000313" key="3">
    <source>
        <dbReference type="Proteomes" id="UP001597641"/>
    </source>
</evidence>
<dbReference type="Proteomes" id="UP001597641">
    <property type="component" value="Unassembled WGS sequence"/>
</dbReference>
<protein>
    <submittedName>
        <fullName evidence="2">GPW/gp25 family protein</fullName>
    </submittedName>
</protein>
<reference evidence="3" key="1">
    <citation type="journal article" date="2019" name="Int. J. Syst. Evol. Microbiol.">
        <title>The Global Catalogue of Microorganisms (GCM) 10K type strain sequencing project: providing services to taxonomists for standard genome sequencing and annotation.</title>
        <authorList>
            <consortium name="The Broad Institute Genomics Platform"/>
            <consortium name="The Broad Institute Genome Sequencing Center for Infectious Disease"/>
            <person name="Wu L."/>
            <person name="Ma J."/>
        </authorList>
    </citation>
    <scope>NUCLEOTIDE SEQUENCE [LARGE SCALE GENOMIC DNA]</scope>
    <source>
        <strain evidence="3">KCTC 23984</strain>
    </source>
</reference>
<dbReference type="EMBL" id="JBHUOX010000005">
    <property type="protein sequence ID" value="MFD3000321.1"/>
    <property type="molecule type" value="Genomic_DNA"/>
</dbReference>
<dbReference type="Pfam" id="PF04965">
    <property type="entry name" value="GPW_gp25"/>
    <property type="match status" value="1"/>
</dbReference>
<feature type="domain" description="IraD/Gp25-like" evidence="1">
    <location>
        <begin position="26"/>
        <end position="127"/>
    </location>
</feature>
<comment type="caution">
    <text evidence="2">The sequence shown here is derived from an EMBL/GenBank/DDBJ whole genome shotgun (WGS) entry which is preliminary data.</text>
</comment>